<dbReference type="SMART" id="SM00894">
    <property type="entry name" value="Excalibur"/>
    <property type="match status" value="1"/>
</dbReference>
<feature type="region of interest" description="Disordered" evidence="1">
    <location>
        <begin position="1"/>
        <end position="108"/>
    </location>
</feature>
<accession>A0A2H1KTB8</accession>
<dbReference type="InterPro" id="IPR008613">
    <property type="entry name" value="Excalibur_Ca-bd_domain"/>
</dbReference>
<feature type="compositionally biased region" description="Basic and acidic residues" evidence="1">
    <location>
        <begin position="1"/>
        <end position="10"/>
    </location>
</feature>
<evidence type="ECO:0000313" key="3">
    <source>
        <dbReference type="EMBL" id="SMY02482.1"/>
    </source>
</evidence>
<feature type="domain" description="Excalibur calcium-binding" evidence="2">
    <location>
        <begin position="72"/>
        <end position="108"/>
    </location>
</feature>
<feature type="compositionally biased region" description="Low complexity" evidence="1">
    <location>
        <begin position="41"/>
        <end position="70"/>
    </location>
</feature>
<reference evidence="3 4" key="1">
    <citation type="submission" date="2017-03" db="EMBL/GenBank/DDBJ databases">
        <authorList>
            <person name="Afonso C.L."/>
            <person name="Miller P.J."/>
            <person name="Scott M.A."/>
            <person name="Spackman E."/>
            <person name="Goraichik I."/>
            <person name="Dimitrov K.M."/>
            <person name="Suarez D.L."/>
            <person name="Swayne D.E."/>
        </authorList>
    </citation>
    <scope>NUCLEOTIDE SEQUENCE [LARGE SCALE GENOMIC DNA]</scope>
    <source>
        <strain evidence="3 4">ATCC 9172</strain>
    </source>
</reference>
<dbReference type="Proteomes" id="UP000234641">
    <property type="component" value="Unassembled WGS sequence"/>
</dbReference>
<evidence type="ECO:0000313" key="4">
    <source>
        <dbReference type="Proteomes" id="UP000234641"/>
    </source>
</evidence>
<evidence type="ECO:0000259" key="2">
    <source>
        <dbReference type="SMART" id="SM00894"/>
    </source>
</evidence>
<dbReference type="AlphaFoldDB" id="A0A2H1KTB8"/>
<feature type="compositionally biased region" description="Basic and acidic residues" evidence="1">
    <location>
        <begin position="97"/>
        <end position="108"/>
    </location>
</feature>
<dbReference type="Pfam" id="PF05901">
    <property type="entry name" value="Excalibur"/>
    <property type="match status" value="1"/>
</dbReference>
<evidence type="ECO:0000256" key="1">
    <source>
        <dbReference type="SAM" id="MobiDB-lite"/>
    </source>
</evidence>
<name>A0A2H1KTB8_BRELN</name>
<sequence length="108" mass="10824">MERVLGKCDDQPAFTEDADWPGPGDGDNVTTKEETRPAKQSPSGSSSTGSGSSASGASGSSSSGSSSNSSTYFENCTAAREAGAAPVRRGDPGYGSHLDRDGDGIGCE</sequence>
<organism evidence="3 4">
    <name type="scientific">Brevibacterium linens ATCC 9172</name>
    <dbReference type="NCBI Taxonomy" id="1255617"/>
    <lineage>
        <taxon>Bacteria</taxon>
        <taxon>Bacillati</taxon>
        <taxon>Actinomycetota</taxon>
        <taxon>Actinomycetes</taxon>
        <taxon>Micrococcales</taxon>
        <taxon>Brevibacteriaceae</taxon>
        <taxon>Brevibacterium</taxon>
    </lineage>
</organism>
<protein>
    <submittedName>
        <fullName evidence="3">Excalibur calcium-binding domain-containing protein</fullName>
    </submittedName>
</protein>
<dbReference type="EMBL" id="FXYY01000048">
    <property type="protein sequence ID" value="SMY02482.1"/>
    <property type="molecule type" value="Genomic_DNA"/>
</dbReference>
<gene>
    <name evidence="3" type="ORF">BLIN9172_03487</name>
</gene>
<proteinExistence type="predicted"/>